<evidence type="ECO:0000256" key="2">
    <source>
        <dbReference type="ARBA" id="ARBA00022741"/>
    </source>
</evidence>
<sequence length="242" mass="26081">MLQGINITKRFGGVTALRNVSFIVNAGELVGLIGPNGSGKSTLFSVISGFHPPDEGAVIFEGRTITGFPSHAVARLGIARTFQIVRPFTGMTVIENVRVGALYGRGERSVATADRRARELVEFVGLRQRADVPARNLTLAEKKRLEIARALSIQPRLLLLDEVFAGLNPAEVRSAIDLIARIRREFGVTIIMVEHVLKALMETCERVIVLSSGEKIAEGAPAEIAADPHVVSVYLGKAYATG</sequence>
<dbReference type="InterPro" id="IPR051120">
    <property type="entry name" value="ABC_AA/LPS_Transport"/>
</dbReference>
<dbReference type="OrthoDB" id="9779136at2"/>
<dbReference type="PANTHER" id="PTHR45772">
    <property type="entry name" value="CONSERVED COMPONENT OF ABC TRANSPORTER FOR NATURAL AMINO ACIDS-RELATED"/>
    <property type="match status" value="1"/>
</dbReference>
<dbReference type="KEGG" id="rca:Rcas_2299"/>
<dbReference type="Pfam" id="PF12399">
    <property type="entry name" value="BCA_ABC_TP_C"/>
    <property type="match status" value="1"/>
</dbReference>
<dbReference type="PROSITE" id="PS50893">
    <property type="entry name" value="ABC_TRANSPORTER_2"/>
    <property type="match status" value="1"/>
</dbReference>
<dbReference type="Pfam" id="PF00005">
    <property type="entry name" value="ABC_tran"/>
    <property type="match status" value="1"/>
</dbReference>
<dbReference type="HOGENOM" id="CLU_000604_1_2_0"/>
<evidence type="ECO:0000259" key="4">
    <source>
        <dbReference type="PROSITE" id="PS50893"/>
    </source>
</evidence>
<keyword evidence="2" id="KW-0547">Nucleotide-binding</keyword>
<reference evidence="5 6" key="1">
    <citation type="submission" date="2007-08" db="EMBL/GenBank/DDBJ databases">
        <title>Complete sequence of Roseiflexus castenholzii DSM 13941.</title>
        <authorList>
            <consortium name="US DOE Joint Genome Institute"/>
            <person name="Copeland A."/>
            <person name="Lucas S."/>
            <person name="Lapidus A."/>
            <person name="Barry K."/>
            <person name="Glavina del Rio T."/>
            <person name="Dalin E."/>
            <person name="Tice H."/>
            <person name="Pitluck S."/>
            <person name="Thompson L.S."/>
            <person name="Brettin T."/>
            <person name="Bruce D."/>
            <person name="Detter J.C."/>
            <person name="Han C."/>
            <person name="Tapia R."/>
            <person name="Schmutz J."/>
            <person name="Larimer F."/>
            <person name="Land M."/>
            <person name="Hauser L."/>
            <person name="Kyrpides N."/>
            <person name="Mikhailova N."/>
            <person name="Bryant D.A."/>
            <person name="Hanada S."/>
            <person name="Tsukatani Y."/>
            <person name="Richardson P."/>
        </authorList>
    </citation>
    <scope>NUCLEOTIDE SEQUENCE [LARGE SCALE GENOMIC DNA]</scope>
    <source>
        <strain evidence="6">DSM 13941 / HLO8</strain>
    </source>
</reference>
<keyword evidence="1" id="KW-0813">Transport</keyword>
<protein>
    <submittedName>
        <fullName evidence="5">ABC transporter related</fullName>
    </submittedName>
</protein>
<dbReference type="GO" id="GO:0005886">
    <property type="term" value="C:plasma membrane"/>
    <property type="evidence" value="ECO:0007669"/>
    <property type="project" value="TreeGrafter"/>
</dbReference>
<dbReference type="SUPFAM" id="SSF52540">
    <property type="entry name" value="P-loop containing nucleoside triphosphate hydrolases"/>
    <property type="match status" value="1"/>
</dbReference>
<name>A7NLJ1_ROSCS</name>
<dbReference type="SMART" id="SM00382">
    <property type="entry name" value="AAA"/>
    <property type="match status" value="1"/>
</dbReference>
<keyword evidence="3" id="KW-0067">ATP-binding</keyword>
<evidence type="ECO:0000256" key="3">
    <source>
        <dbReference type="ARBA" id="ARBA00022840"/>
    </source>
</evidence>
<dbReference type="CDD" id="cd03219">
    <property type="entry name" value="ABC_Mj1267_LivG_branched"/>
    <property type="match status" value="1"/>
</dbReference>
<organism evidence="5 6">
    <name type="scientific">Roseiflexus castenholzii (strain DSM 13941 / HLO8)</name>
    <dbReference type="NCBI Taxonomy" id="383372"/>
    <lineage>
        <taxon>Bacteria</taxon>
        <taxon>Bacillati</taxon>
        <taxon>Chloroflexota</taxon>
        <taxon>Chloroflexia</taxon>
        <taxon>Chloroflexales</taxon>
        <taxon>Roseiflexineae</taxon>
        <taxon>Roseiflexaceae</taxon>
        <taxon>Roseiflexus</taxon>
    </lineage>
</organism>
<dbReference type="AlphaFoldDB" id="A7NLJ1"/>
<dbReference type="GO" id="GO:0016887">
    <property type="term" value="F:ATP hydrolysis activity"/>
    <property type="evidence" value="ECO:0007669"/>
    <property type="project" value="InterPro"/>
</dbReference>
<dbReference type="InterPro" id="IPR027417">
    <property type="entry name" value="P-loop_NTPase"/>
</dbReference>
<dbReference type="eggNOG" id="COG0411">
    <property type="taxonomic scope" value="Bacteria"/>
</dbReference>
<gene>
    <name evidence="5" type="ordered locus">Rcas_2299</name>
</gene>
<dbReference type="Proteomes" id="UP000000263">
    <property type="component" value="Chromosome"/>
</dbReference>
<dbReference type="STRING" id="383372.Rcas_2299"/>
<evidence type="ECO:0000313" key="5">
    <source>
        <dbReference type="EMBL" id="ABU58382.1"/>
    </source>
</evidence>
<dbReference type="InterPro" id="IPR003439">
    <property type="entry name" value="ABC_transporter-like_ATP-bd"/>
</dbReference>
<dbReference type="FunFam" id="3.40.50.300:FF:000421">
    <property type="entry name" value="Branched-chain amino acid ABC transporter ATP-binding protein"/>
    <property type="match status" value="1"/>
</dbReference>
<dbReference type="InterPro" id="IPR003593">
    <property type="entry name" value="AAA+_ATPase"/>
</dbReference>
<dbReference type="RefSeq" id="WP_012120806.1">
    <property type="nucleotide sequence ID" value="NC_009767.1"/>
</dbReference>
<dbReference type="PANTHER" id="PTHR45772:SF8">
    <property type="entry name" value="HIGH-AFFINITY BRANCHED-CHAIN AMINO ACID TRANSPORT ATP-BINDING PROTEIN"/>
    <property type="match status" value="1"/>
</dbReference>
<evidence type="ECO:0000256" key="1">
    <source>
        <dbReference type="ARBA" id="ARBA00022448"/>
    </source>
</evidence>
<keyword evidence="6" id="KW-1185">Reference proteome</keyword>
<dbReference type="EMBL" id="CP000804">
    <property type="protein sequence ID" value="ABU58382.1"/>
    <property type="molecule type" value="Genomic_DNA"/>
</dbReference>
<dbReference type="Gene3D" id="3.40.50.300">
    <property type="entry name" value="P-loop containing nucleotide triphosphate hydrolases"/>
    <property type="match status" value="1"/>
</dbReference>
<evidence type="ECO:0000313" key="6">
    <source>
        <dbReference type="Proteomes" id="UP000000263"/>
    </source>
</evidence>
<accession>A7NLJ1</accession>
<dbReference type="InterPro" id="IPR032823">
    <property type="entry name" value="BCA_ABC_TP_C"/>
</dbReference>
<proteinExistence type="predicted"/>
<dbReference type="GO" id="GO:0005524">
    <property type="term" value="F:ATP binding"/>
    <property type="evidence" value="ECO:0007669"/>
    <property type="project" value="UniProtKB-KW"/>
</dbReference>
<feature type="domain" description="ABC transporter" evidence="4">
    <location>
        <begin position="2"/>
        <end position="237"/>
    </location>
</feature>